<dbReference type="SUPFAM" id="SSF46689">
    <property type="entry name" value="Homeodomain-like"/>
    <property type="match status" value="2"/>
</dbReference>
<evidence type="ECO:0000313" key="6">
    <source>
        <dbReference type="Proteomes" id="UP001060164"/>
    </source>
</evidence>
<dbReference type="PROSITE" id="PS00041">
    <property type="entry name" value="HTH_ARAC_FAMILY_1"/>
    <property type="match status" value="1"/>
</dbReference>
<accession>A0ABY5VJH1</accession>
<dbReference type="PANTHER" id="PTHR43280:SF2">
    <property type="entry name" value="HTH-TYPE TRANSCRIPTIONAL REGULATOR EXSA"/>
    <property type="match status" value="1"/>
</dbReference>
<evidence type="ECO:0000256" key="3">
    <source>
        <dbReference type="ARBA" id="ARBA00023163"/>
    </source>
</evidence>
<dbReference type="InterPro" id="IPR009057">
    <property type="entry name" value="Homeodomain-like_sf"/>
</dbReference>
<evidence type="ECO:0000256" key="2">
    <source>
        <dbReference type="ARBA" id="ARBA00023125"/>
    </source>
</evidence>
<evidence type="ECO:0000313" key="5">
    <source>
        <dbReference type="EMBL" id="UWP60764.1"/>
    </source>
</evidence>
<reference evidence="5" key="1">
    <citation type="journal article" date="2022" name="Cell">
        <title>Design, construction, and in vivo augmentation of a complex gut microbiome.</title>
        <authorList>
            <person name="Cheng A.G."/>
            <person name="Ho P.Y."/>
            <person name="Aranda-Diaz A."/>
            <person name="Jain S."/>
            <person name="Yu F.B."/>
            <person name="Meng X."/>
            <person name="Wang M."/>
            <person name="Iakiviak M."/>
            <person name="Nagashima K."/>
            <person name="Zhao A."/>
            <person name="Murugkar P."/>
            <person name="Patil A."/>
            <person name="Atabakhsh K."/>
            <person name="Weakley A."/>
            <person name="Yan J."/>
            <person name="Brumbaugh A.R."/>
            <person name="Higginbottom S."/>
            <person name="Dimas A."/>
            <person name="Shiver A.L."/>
            <person name="Deutschbauer A."/>
            <person name="Neff N."/>
            <person name="Sonnenburg J.L."/>
            <person name="Huang K.C."/>
            <person name="Fischbach M.A."/>
        </authorList>
    </citation>
    <scope>NUCLEOTIDE SEQUENCE</scope>
    <source>
        <strain evidence="5">DSM 19829</strain>
    </source>
</reference>
<dbReference type="PANTHER" id="PTHR43280">
    <property type="entry name" value="ARAC-FAMILY TRANSCRIPTIONAL REGULATOR"/>
    <property type="match status" value="1"/>
</dbReference>
<keyword evidence="1" id="KW-0805">Transcription regulation</keyword>
<dbReference type="EMBL" id="CP102290">
    <property type="protein sequence ID" value="UWP60764.1"/>
    <property type="molecule type" value="Genomic_DNA"/>
</dbReference>
<evidence type="ECO:0000259" key="4">
    <source>
        <dbReference type="PROSITE" id="PS01124"/>
    </source>
</evidence>
<evidence type="ECO:0000256" key="1">
    <source>
        <dbReference type="ARBA" id="ARBA00023015"/>
    </source>
</evidence>
<dbReference type="InterPro" id="IPR018060">
    <property type="entry name" value="HTH_AraC"/>
</dbReference>
<keyword evidence="6" id="KW-1185">Reference proteome</keyword>
<dbReference type="InterPro" id="IPR018062">
    <property type="entry name" value="HTH_AraC-typ_CS"/>
</dbReference>
<name>A0ABY5VJH1_9FIRM</name>
<dbReference type="RefSeq" id="WP_028530219.1">
    <property type="nucleotide sequence ID" value="NZ_CABLBR010000049.1"/>
</dbReference>
<proteinExistence type="predicted"/>
<gene>
    <name evidence="5" type="ORF">NQ502_06935</name>
</gene>
<dbReference type="SMART" id="SM00342">
    <property type="entry name" value="HTH_ARAC"/>
    <property type="match status" value="1"/>
</dbReference>
<dbReference type="InterPro" id="IPR020449">
    <property type="entry name" value="Tscrpt_reg_AraC-type_HTH"/>
</dbReference>
<sequence length="303" mass="35243">MIHIPMNQYEKYQYDFRSYSMFKNVEVPKVAWIFIADQEHDWEHTFHMYENIGVLSFILEGENQIKIENKNFRAGRNHLTVFNPKIVRAERQSKIPFSEVSIGLTDICLSPFDRDIILPTPITPVFNCFDYSEMLRKCFELIGAEAVKGDFESGMRCFDTIMFVLRVILNYIYPLNLQKYTDENKAGESSENLVPYMVKDYIDQHYAENIRLETIAADLYFSTHYISHEFKNFFGMAPIQYLISRRIGEAHALLLQTDMPVSAIARKVGYTNINNFYIQFKKAKGISPSEFRVSSKGGAEAAY</sequence>
<dbReference type="Proteomes" id="UP001060164">
    <property type="component" value="Chromosome"/>
</dbReference>
<dbReference type="Gene3D" id="1.10.10.60">
    <property type="entry name" value="Homeodomain-like"/>
    <property type="match status" value="2"/>
</dbReference>
<feature type="domain" description="HTH araC/xylS-type" evidence="4">
    <location>
        <begin position="196"/>
        <end position="294"/>
    </location>
</feature>
<keyword evidence="2" id="KW-0238">DNA-binding</keyword>
<keyword evidence="3" id="KW-0804">Transcription</keyword>
<dbReference type="Pfam" id="PF12833">
    <property type="entry name" value="HTH_18"/>
    <property type="match status" value="1"/>
</dbReference>
<dbReference type="PROSITE" id="PS01124">
    <property type="entry name" value="HTH_ARAC_FAMILY_2"/>
    <property type="match status" value="1"/>
</dbReference>
<protein>
    <submittedName>
        <fullName evidence="5">AraC family transcriptional regulator</fullName>
    </submittedName>
</protein>
<organism evidence="5 6">
    <name type="scientific">Ruminococcus gauvreauii</name>
    <dbReference type="NCBI Taxonomy" id="438033"/>
    <lineage>
        <taxon>Bacteria</taxon>
        <taxon>Bacillati</taxon>
        <taxon>Bacillota</taxon>
        <taxon>Clostridia</taxon>
        <taxon>Eubacteriales</taxon>
        <taxon>Oscillospiraceae</taxon>
        <taxon>Ruminococcus</taxon>
    </lineage>
</organism>
<dbReference type="PRINTS" id="PR00032">
    <property type="entry name" value="HTHARAC"/>
</dbReference>